<evidence type="ECO:0000313" key="4">
    <source>
        <dbReference type="Proteomes" id="UP001642484"/>
    </source>
</evidence>
<evidence type="ECO:0000256" key="1">
    <source>
        <dbReference type="SAM" id="MobiDB-lite"/>
    </source>
</evidence>
<feature type="compositionally biased region" description="Polar residues" evidence="1">
    <location>
        <begin position="116"/>
        <end position="129"/>
    </location>
</feature>
<sequence>MAQVGAIHGWLPNAMFMIPVLLLLAEAVAVEQSRHALVRRHEVDSLMQEEVLSPPEAEPTQAAKASKAWDSLPYSSFAGEKDSKVHPDEKTEKEGKGGMSVEVSSAGEAHRPDTAFSPSVANGTASPRTVAQVPTQLAHGPVVTGPAPAPGAADVTAAGHVTLTAALKALDATQVTKAVAGQPQDAAEAPHAGAPGPASPGPASPAKTEAEADEMESSKQIEERPALLPQPVPPATAPSGGATAPASVPNGAVFQIPQAASATQLHSRPARLVTAAAAAAAAAAEQTALDVMGAAVRVTPENRSEESRWATSRMSIRSGPLKGISSEASLVEAQNTKLHQMPVMGGGLAVSTPVAAPMVAAAEPTTTAATTATTAATTVAATTAAATTAAATTVAATTEEELETTEEESEEKEEEAEEKEETESDESVGKAARGLRCELARYHLRSRVMNWKFWELGYFELESMVR</sequence>
<feature type="compositionally biased region" description="Acidic residues" evidence="1">
    <location>
        <begin position="398"/>
        <end position="426"/>
    </location>
</feature>
<proteinExistence type="predicted"/>
<feature type="region of interest" description="Disordered" evidence="1">
    <location>
        <begin position="75"/>
        <end position="129"/>
    </location>
</feature>
<dbReference type="EMBL" id="CAXAMN010024472">
    <property type="protein sequence ID" value="CAK9087030.1"/>
    <property type="molecule type" value="Genomic_DNA"/>
</dbReference>
<name>A0ABP0QFK7_9DINO</name>
<evidence type="ECO:0000313" key="3">
    <source>
        <dbReference type="EMBL" id="CAK9087030.1"/>
    </source>
</evidence>
<feature type="signal peptide" evidence="2">
    <location>
        <begin position="1"/>
        <end position="29"/>
    </location>
</feature>
<feature type="compositionally biased region" description="Low complexity" evidence="1">
    <location>
        <begin position="237"/>
        <end position="248"/>
    </location>
</feature>
<evidence type="ECO:0000256" key="2">
    <source>
        <dbReference type="SAM" id="SignalP"/>
    </source>
</evidence>
<dbReference type="Proteomes" id="UP001642484">
    <property type="component" value="Unassembled WGS sequence"/>
</dbReference>
<reference evidence="3 4" key="1">
    <citation type="submission" date="2024-02" db="EMBL/GenBank/DDBJ databases">
        <authorList>
            <person name="Chen Y."/>
            <person name="Shah S."/>
            <person name="Dougan E. K."/>
            <person name="Thang M."/>
            <person name="Chan C."/>
        </authorList>
    </citation>
    <scope>NUCLEOTIDE SEQUENCE [LARGE SCALE GENOMIC DNA]</scope>
</reference>
<feature type="compositionally biased region" description="Basic and acidic residues" evidence="1">
    <location>
        <begin position="216"/>
        <end position="225"/>
    </location>
</feature>
<comment type="caution">
    <text evidence="3">The sequence shown here is derived from an EMBL/GenBank/DDBJ whole genome shotgun (WGS) entry which is preliminary data.</text>
</comment>
<gene>
    <name evidence="3" type="ORF">CCMP2556_LOCUS42117</name>
</gene>
<protein>
    <submittedName>
        <fullName evidence="3">Uncharacterized protein</fullName>
    </submittedName>
</protein>
<keyword evidence="2" id="KW-0732">Signal</keyword>
<accession>A0ABP0QFK7</accession>
<feature type="chain" id="PRO_5046689843" evidence="2">
    <location>
        <begin position="30"/>
        <end position="466"/>
    </location>
</feature>
<organism evidence="3 4">
    <name type="scientific">Durusdinium trenchii</name>
    <dbReference type="NCBI Taxonomy" id="1381693"/>
    <lineage>
        <taxon>Eukaryota</taxon>
        <taxon>Sar</taxon>
        <taxon>Alveolata</taxon>
        <taxon>Dinophyceae</taxon>
        <taxon>Suessiales</taxon>
        <taxon>Symbiodiniaceae</taxon>
        <taxon>Durusdinium</taxon>
    </lineage>
</organism>
<feature type="compositionally biased region" description="Low complexity" evidence="1">
    <location>
        <begin position="186"/>
        <end position="196"/>
    </location>
</feature>
<feature type="region of interest" description="Disordered" evidence="1">
    <location>
        <begin position="393"/>
        <end position="430"/>
    </location>
</feature>
<keyword evidence="4" id="KW-1185">Reference proteome</keyword>
<feature type="compositionally biased region" description="Basic and acidic residues" evidence="1">
    <location>
        <begin position="79"/>
        <end position="96"/>
    </location>
</feature>
<feature type="region of interest" description="Disordered" evidence="1">
    <location>
        <begin position="179"/>
        <end position="248"/>
    </location>
</feature>